<sequence>DDDYGVWKSLGTAWYKSRAEYPNSALVPEYVPVFSDGWLPPVLEQERHGDLQDTPPPASVSPTRLRHPSLSLPPAQAPGTGWRDDPRQVPPLSAQGLVRALYDFQARNSQELSVRKGDTLQVLDRQRKWWLVQDERGDRGHVPGNILEPLPEPGHSAGQDSPPTLQPNSSPAEVTAWLMEKGFSRM</sequence>
<protein>
    <submittedName>
        <fullName evidence="5">ES8L3 protein</fullName>
    </submittedName>
</protein>
<evidence type="ECO:0000256" key="2">
    <source>
        <dbReference type="PROSITE-ProRule" id="PRU00192"/>
    </source>
</evidence>
<evidence type="ECO:0000313" key="5">
    <source>
        <dbReference type="EMBL" id="NXC57085.1"/>
    </source>
</evidence>
<dbReference type="InterPro" id="IPR041418">
    <property type="entry name" value="SAM_3"/>
</dbReference>
<organism evidence="5 6">
    <name type="scientific">Aleadryas rufinucha</name>
    <name type="common">rufous-naped whistler</name>
    <dbReference type="NCBI Taxonomy" id="461220"/>
    <lineage>
        <taxon>Eukaryota</taxon>
        <taxon>Metazoa</taxon>
        <taxon>Chordata</taxon>
        <taxon>Craniata</taxon>
        <taxon>Vertebrata</taxon>
        <taxon>Euteleostomi</taxon>
        <taxon>Archelosauria</taxon>
        <taxon>Archosauria</taxon>
        <taxon>Dinosauria</taxon>
        <taxon>Saurischia</taxon>
        <taxon>Theropoda</taxon>
        <taxon>Coelurosauria</taxon>
        <taxon>Aves</taxon>
        <taxon>Neognathae</taxon>
        <taxon>Neoaves</taxon>
        <taxon>Telluraves</taxon>
        <taxon>Australaves</taxon>
        <taxon>Passeriformes</taxon>
        <taxon>Corvoidea</taxon>
        <taxon>Pachycephalidae</taxon>
        <taxon>Aleadryas</taxon>
    </lineage>
</organism>
<keyword evidence="1 2" id="KW-0728">SH3 domain</keyword>
<dbReference type="InterPro" id="IPR013761">
    <property type="entry name" value="SAM/pointed_sf"/>
</dbReference>
<accession>A0A7K8HM08</accession>
<feature type="non-terminal residue" evidence="5">
    <location>
        <position position="186"/>
    </location>
</feature>
<dbReference type="GO" id="GO:0035023">
    <property type="term" value="P:regulation of Rho protein signal transduction"/>
    <property type="evidence" value="ECO:0007669"/>
    <property type="project" value="TreeGrafter"/>
</dbReference>
<evidence type="ECO:0000259" key="4">
    <source>
        <dbReference type="PROSITE" id="PS50002"/>
    </source>
</evidence>
<dbReference type="SUPFAM" id="SSF50044">
    <property type="entry name" value="SH3-domain"/>
    <property type="match status" value="1"/>
</dbReference>
<feature type="domain" description="SH3" evidence="4">
    <location>
        <begin position="93"/>
        <end position="152"/>
    </location>
</feature>
<feature type="non-terminal residue" evidence="5">
    <location>
        <position position="1"/>
    </location>
</feature>
<feature type="region of interest" description="Disordered" evidence="3">
    <location>
        <begin position="44"/>
        <end position="90"/>
    </location>
</feature>
<feature type="compositionally biased region" description="Polar residues" evidence="3">
    <location>
        <begin position="158"/>
        <end position="172"/>
    </location>
</feature>
<dbReference type="InterPro" id="IPR001452">
    <property type="entry name" value="SH3_domain"/>
</dbReference>
<dbReference type="PRINTS" id="PR00452">
    <property type="entry name" value="SH3DOMAIN"/>
</dbReference>
<dbReference type="Gene3D" id="1.10.150.50">
    <property type="entry name" value="Transcription Factor, Ets-1"/>
    <property type="match status" value="1"/>
</dbReference>
<evidence type="ECO:0000313" key="6">
    <source>
        <dbReference type="Proteomes" id="UP000557196"/>
    </source>
</evidence>
<dbReference type="PANTHER" id="PTHR12287">
    <property type="entry name" value="EPIDERMAL GROWTH FACTOR RECEPTOR KINASE SUBSTRATE EPS8-RELATED PROTEIN"/>
    <property type="match status" value="1"/>
</dbReference>
<evidence type="ECO:0000256" key="1">
    <source>
        <dbReference type="ARBA" id="ARBA00022443"/>
    </source>
</evidence>
<dbReference type="Pfam" id="PF18016">
    <property type="entry name" value="SAM_3"/>
    <property type="match status" value="1"/>
</dbReference>
<dbReference type="Pfam" id="PF00018">
    <property type="entry name" value="SH3_1"/>
    <property type="match status" value="1"/>
</dbReference>
<dbReference type="InterPro" id="IPR036028">
    <property type="entry name" value="SH3-like_dom_sf"/>
</dbReference>
<dbReference type="AlphaFoldDB" id="A0A7K8HM08"/>
<dbReference type="GO" id="GO:0032587">
    <property type="term" value="C:ruffle membrane"/>
    <property type="evidence" value="ECO:0007669"/>
    <property type="project" value="TreeGrafter"/>
</dbReference>
<feature type="region of interest" description="Disordered" evidence="3">
    <location>
        <begin position="137"/>
        <end position="173"/>
    </location>
</feature>
<dbReference type="GO" id="GO:0031982">
    <property type="term" value="C:vesicle"/>
    <property type="evidence" value="ECO:0007669"/>
    <property type="project" value="TreeGrafter"/>
</dbReference>
<proteinExistence type="predicted"/>
<dbReference type="PANTHER" id="PTHR12287:SF22">
    <property type="entry name" value="EPIDERMAL GROWTH FACTOR RECEPTOR KINASE SUBSTRATE 8-LIKE PROTEIN 3"/>
    <property type="match status" value="1"/>
</dbReference>
<dbReference type="EMBL" id="VZTH01008086">
    <property type="protein sequence ID" value="NXC57085.1"/>
    <property type="molecule type" value="Genomic_DNA"/>
</dbReference>
<dbReference type="Proteomes" id="UP000557196">
    <property type="component" value="Unassembled WGS sequence"/>
</dbReference>
<name>A0A7K8HM08_9CORV</name>
<comment type="caution">
    <text evidence="5">The sequence shown here is derived from an EMBL/GenBank/DDBJ whole genome shotgun (WGS) entry which is preliminary data.</text>
</comment>
<dbReference type="Gene3D" id="2.30.30.40">
    <property type="entry name" value="SH3 Domains"/>
    <property type="match status" value="1"/>
</dbReference>
<keyword evidence="6" id="KW-1185">Reference proteome</keyword>
<dbReference type="GO" id="GO:1900029">
    <property type="term" value="P:positive regulation of ruffle assembly"/>
    <property type="evidence" value="ECO:0007669"/>
    <property type="project" value="TreeGrafter"/>
</dbReference>
<dbReference type="GO" id="GO:0007266">
    <property type="term" value="P:Rho protein signal transduction"/>
    <property type="evidence" value="ECO:0007669"/>
    <property type="project" value="TreeGrafter"/>
</dbReference>
<reference evidence="5 6" key="1">
    <citation type="submission" date="2019-09" db="EMBL/GenBank/DDBJ databases">
        <title>Bird 10,000 Genomes (B10K) Project - Family phase.</title>
        <authorList>
            <person name="Zhang G."/>
        </authorList>
    </citation>
    <scope>NUCLEOTIDE SEQUENCE [LARGE SCALE GENOMIC DNA]</scope>
    <source>
        <strain evidence="5">B10K-DU-029-36</strain>
        <tissue evidence="5">Muscle</tissue>
    </source>
</reference>
<dbReference type="InterPro" id="IPR039801">
    <property type="entry name" value="EPS8-like"/>
</dbReference>
<dbReference type="GO" id="GO:0003779">
    <property type="term" value="F:actin binding"/>
    <property type="evidence" value="ECO:0007669"/>
    <property type="project" value="TreeGrafter"/>
</dbReference>
<dbReference type="SMART" id="SM00326">
    <property type="entry name" value="SH3"/>
    <property type="match status" value="1"/>
</dbReference>
<dbReference type="PROSITE" id="PS50002">
    <property type="entry name" value="SH3"/>
    <property type="match status" value="1"/>
</dbReference>
<evidence type="ECO:0000256" key="3">
    <source>
        <dbReference type="SAM" id="MobiDB-lite"/>
    </source>
</evidence>
<gene>
    <name evidence="5" type="primary">Eps8l3_0</name>
    <name evidence="5" type="ORF">ALERUF_R14917</name>
</gene>